<dbReference type="InterPro" id="IPR026992">
    <property type="entry name" value="DIOX_N"/>
</dbReference>
<dbReference type="Gene3D" id="2.60.120.330">
    <property type="entry name" value="B-lactam Antibiotic, Isopenicillin N Synthase, Chain"/>
    <property type="match status" value="1"/>
</dbReference>
<feature type="domain" description="Isopenicillin N synthase-like Fe(2+) 2OG dioxygenase" evidence="4">
    <location>
        <begin position="117"/>
        <end position="182"/>
    </location>
</feature>
<dbReference type="EMBL" id="CP136897">
    <property type="protein sequence ID" value="WOL15955.1"/>
    <property type="molecule type" value="Genomic_DNA"/>
</dbReference>
<dbReference type="PANTHER" id="PTHR47991">
    <property type="entry name" value="OXOGLUTARATE/IRON-DEPENDENT DIOXYGENASE"/>
    <property type="match status" value="1"/>
</dbReference>
<dbReference type="Proteomes" id="UP001327560">
    <property type="component" value="Chromosome 8"/>
</dbReference>
<evidence type="ECO:0000259" key="5">
    <source>
        <dbReference type="Pfam" id="PF14226"/>
    </source>
</evidence>
<dbReference type="GO" id="GO:0016491">
    <property type="term" value="F:oxidoreductase activity"/>
    <property type="evidence" value="ECO:0007669"/>
    <property type="project" value="UniProtKB-KW"/>
</dbReference>
<protein>
    <submittedName>
        <fullName evidence="6">S-norcoclaurine synthase 1-like</fullName>
    </submittedName>
</protein>
<dbReference type="InterPro" id="IPR050295">
    <property type="entry name" value="Plant_2OG-oxidoreductases"/>
</dbReference>
<keyword evidence="3" id="KW-0408">Iron</keyword>
<evidence type="ECO:0000259" key="4">
    <source>
        <dbReference type="Pfam" id="PF03171"/>
    </source>
</evidence>
<dbReference type="SUPFAM" id="SSF51197">
    <property type="entry name" value="Clavaminate synthase-like"/>
    <property type="match status" value="1"/>
</dbReference>
<evidence type="ECO:0000313" key="6">
    <source>
        <dbReference type="EMBL" id="WOL15955.1"/>
    </source>
</evidence>
<gene>
    <name evidence="6" type="ORF">Cni_G24737</name>
</gene>
<dbReference type="Pfam" id="PF14226">
    <property type="entry name" value="DIOX_N"/>
    <property type="match status" value="1"/>
</dbReference>
<dbReference type="GO" id="GO:0046872">
    <property type="term" value="F:metal ion binding"/>
    <property type="evidence" value="ECO:0007669"/>
    <property type="project" value="UniProtKB-KW"/>
</dbReference>
<evidence type="ECO:0000313" key="7">
    <source>
        <dbReference type="Proteomes" id="UP001327560"/>
    </source>
</evidence>
<evidence type="ECO:0000256" key="3">
    <source>
        <dbReference type="ARBA" id="ARBA00023004"/>
    </source>
</evidence>
<sequence length="211" mass="24413">MEKVKSVIVEFFELPVEEKKGFAQVGNSLQGYGQSFVVSEDQKLDWGDMFYLVARPLCPRDLSFWPTHPSSFRETLSAYSSEVRRIASTLLQLMAKNLEIAPNDFSDIFQDQPQGRRMNYYPPYVSKSRPSPRPFPAHRRHRLNASLQVSQVQGLQIKKDGKWFPVQPLPHAFTVNIGDIYCRDSEQRIIQKRRASSDRRRREGAHLRCGV</sequence>
<keyword evidence="1" id="KW-0479">Metal-binding</keyword>
<evidence type="ECO:0000256" key="1">
    <source>
        <dbReference type="ARBA" id="ARBA00022723"/>
    </source>
</evidence>
<keyword evidence="2" id="KW-0560">Oxidoreductase</keyword>
<dbReference type="InterPro" id="IPR027443">
    <property type="entry name" value="IPNS-like_sf"/>
</dbReference>
<evidence type="ECO:0000256" key="2">
    <source>
        <dbReference type="ARBA" id="ARBA00023002"/>
    </source>
</evidence>
<reference evidence="6 7" key="1">
    <citation type="submission" date="2023-10" db="EMBL/GenBank/DDBJ databases">
        <title>Chromosome-scale genome assembly provides insights into flower coloration mechanisms of Canna indica.</title>
        <authorList>
            <person name="Li C."/>
        </authorList>
    </citation>
    <scope>NUCLEOTIDE SEQUENCE [LARGE SCALE GENOMIC DNA]</scope>
    <source>
        <tissue evidence="6">Flower</tissue>
    </source>
</reference>
<accession>A0AAQ3KWG4</accession>
<proteinExistence type="predicted"/>
<keyword evidence="7" id="KW-1185">Reference proteome</keyword>
<name>A0AAQ3KWG4_9LILI</name>
<dbReference type="InterPro" id="IPR044861">
    <property type="entry name" value="IPNS-like_FE2OG_OXY"/>
</dbReference>
<dbReference type="AlphaFoldDB" id="A0AAQ3KWG4"/>
<organism evidence="6 7">
    <name type="scientific">Canna indica</name>
    <name type="common">Indian-shot</name>
    <dbReference type="NCBI Taxonomy" id="4628"/>
    <lineage>
        <taxon>Eukaryota</taxon>
        <taxon>Viridiplantae</taxon>
        <taxon>Streptophyta</taxon>
        <taxon>Embryophyta</taxon>
        <taxon>Tracheophyta</taxon>
        <taxon>Spermatophyta</taxon>
        <taxon>Magnoliopsida</taxon>
        <taxon>Liliopsida</taxon>
        <taxon>Zingiberales</taxon>
        <taxon>Cannaceae</taxon>
        <taxon>Canna</taxon>
    </lineage>
</organism>
<feature type="domain" description="Non-haem dioxygenase N-terminal" evidence="5">
    <location>
        <begin position="1"/>
        <end position="66"/>
    </location>
</feature>
<dbReference type="Pfam" id="PF03171">
    <property type="entry name" value="2OG-FeII_Oxy"/>
    <property type="match status" value="1"/>
</dbReference>